<dbReference type="Proteomes" id="UP000002277">
    <property type="component" value="Chromosome 17"/>
</dbReference>
<dbReference type="GO" id="GO:0003723">
    <property type="term" value="F:RNA binding"/>
    <property type="evidence" value="ECO:0007669"/>
    <property type="project" value="InterPro"/>
</dbReference>
<evidence type="ECO:0000256" key="2">
    <source>
        <dbReference type="ARBA" id="ARBA00022741"/>
    </source>
</evidence>
<feature type="region of interest" description="Disordered" evidence="4">
    <location>
        <begin position="269"/>
        <end position="288"/>
    </location>
</feature>
<dbReference type="Ensembl" id="ENSPTRT00000105158.1">
    <property type="protein sequence ID" value="ENSPTRP00000076729.1"/>
    <property type="gene ID" value="ENSPTRG00000008938.3"/>
</dbReference>
<dbReference type="InterPro" id="IPR009019">
    <property type="entry name" value="KH_sf_prok-type"/>
</dbReference>
<reference evidence="6" key="2">
    <citation type="submission" date="2025-08" db="UniProtKB">
        <authorList>
            <consortium name="Ensembl"/>
        </authorList>
    </citation>
    <scope>IDENTIFICATION</scope>
</reference>
<evidence type="ECO:0000313" key="7">
    <source>
        <dbReference type="Proteomes" id="UP000002277"/>
    </source>
</evidence>
<dbReference type="PANTHER" id="PTHR42698:SF1">
    <property type="entry name" value="GTPASE ERA, MITOCHONDRIAL"/>
    <property type="match status" value="1"/>
</dbReference>
<name>A0A2I3SI97_PANTR</name>
<keyword evidence="3" id="KW-0342">GTP-binding</keyword>
<dbReference type="Pfam" id="PF01926">
    <property type="entry name" value="MMR_HSR1"/>
    <property type="match status" value="1"/>
</dbReference>
<dbReference type="Bgee" id="ENSPTRG00000008938">
    <property type="expression patterns" value="Expressed in superior frontal gyrus and 21 other cell types or tissues"/>
</dbReference>
<dbReference type="PANTHER" id="PTHR42698">
    <property type="entry name" value="GTPASE ERA"/>
    <property type="match status" value="1"/>
</dbReference>
<keyword evidence="2" id="KW-0547">Nucleotide-binding</keyword>
<protein>
    <submittedName>
        <fullName evidence="6">Era like 12S mitochondrial rRNA chaperone 1</fullName>
    </submittedName>
</protein>
<reference evidence="6 7" key="1">
    <citation type="journal article" date="2005" name="Nature">
        <title>Initial sequence of the chimpanzee genome and comparison with the human genome.</title>
        <authorList>
            <consortium name="Chimpanzee sequencing and analysis consortium"/>
        </authorList>
    </citation>
    <scope>NUCLEOTIDE SEQUENCE [LARGE SCALE GENOMIC DNA]</scope>
</reference>
<evidence type="ECO:0000256" key="4">
    <source>
        <dbReference type="SAM" id="MobiDB-lite"/>
    </source>
</evidence>
<dbReference type="EMBL" id="AACZ04041500">
    <property type="status" value="NOT_ANNOTATED_CDS"/>
    <property type="molecule type" value="Genomic_DNA"/>
</dbReference>
<dbReference type="Gene3D" id="3.40.50.300">
    <property type="entry name" value="P-loop containing nucleotide triphosphate hydrolases"/>
    <property type="match status" value="1"/>
</dbReference>
<dbReference type="SUPFAM" id="SSF52540">
    <property type="entry name" value="P-loop containing nucleoside triphosphate hydrolases"/>
    <property type="match status" value="1"/>
</dbReference>
<dbReference type="InterPro" id="IPR027417">
    <property type="entry name" value="P-loop_NTPase"/>
</dbReference>
<evidence type="ECO:0000313" key="8">
    <source>
        <dbReference type="VGNC" id="VGNC:9425"/>
    </source>
</evidence>
<evidence type="ECO:0000259" key="5">
    <source>
        <dbReference type="Pfam" id="PF01926"/>
    </source>
</evidence>
<dbReference type="GeneTree" id="ENSGT00390000013800"/>
<evidence type="ECO:0000256" key="3">
    <source>
        <dbReference type="ARBA" id="ARBA00023134"/>
    </source>
</evidence>
<dbReference type="CDD" id="cd22534">
    <property type="entry name" value="KH-II_Era"/>
    <property type="match status" value="1"/>
</dbReference>
<evidence type="ECO:0000313" key="6">
    <source>
        <dbReference type="Ensembl" id="ENSPTRP00000076729.1"/>
    </source>
</evidence>
<reference evidence="6" key="3">
    <citation type="submission" date="2025-09" db="UniProtKB">
        <authorList>
            <consortium name="Ensembl"/>
        </authorList>
    </citation>
    <scope>IDENTIFICATION</scope>
</reference>
<evidence type="ECO:0000256" key="1">
    <source>
        <dbReference type="ARBA" id="ARBA00004637"/>
    </source>
</evidence>
<dbReference type="InterPro" id="IPR005662">
    <property type="entry name" value="GTPase_Era-like"/>
</dbReference>
<accession>A0A2I3SI97</accession>
<dbReference type="GO" id="GO:0005743">
    <property type="term" value="C:mitochondrial inner membrane"/>
    <property type="evidence" value="ECO:0007669"/>
    <property type="project" value="UniProtKB-SubCell"/>
</dbReference>
<comment type="subcellular location">
    <subcellularLocation>
        <location evidence="1">Mitochondrion inner membrane</location>
        <topology evidence="1">Peripheral membrane protein</topology>
    </subcellularLocation>
</comment>
<dbReference type="InterPro" id="IPR006073">
    <property type="entry name" value="GTP-bd"/>
</dbReference>
<dbReference type="GO" id="GO:0005525">
    <property type="term" value="F:GTP binding"/>
    <property type="evidence" value="ECO:0007669"/>
    <property type="project" value="UniProtKB-KW"/>
</dbReference>
<gene>
    <name evidence="6 8" type="primary">ERAL1</name>
</gene>
<sequence length="436" mass="48132">MAAPSWRGARLVQSVLRVWQVGPHVARERVIPFSSLLGFQRRCVSCVAGSAFSGPRLASASRSNGQGSALDHFLGFSQPDSSVTPCVPAVSMNRDEQNVLLVHHPDMPENSRVLRVVLLGAPNAGKSTLSNQLLGRKVFPVSRKVHTTRCQALGVITEKETQVVGTYKGKGEAKRVSFTISLEENDDPWKSMESADLVVVLVDVSDKWTRNQLSPQLLRCLTKFSQIPSVLVMNKVDCLKQKSVLLELTAALTEGVVNGKKLKMRQAFHSHPGTHCPSPAVKDPNTQSVGNPQRIGWPHFKEIFMLSALSQEDVKTLKPGPWFLPYEDKKSWLGLRCPSIPSVPTAIPSDTDTRRDLCQHYPREAPRTPKTAVWEEGPGGELVIQQKLLVPKESYVKLLIGPKGHLISQIAQEAGRDLMDIFLCDVDIRLSVKLLK</sequence>
<dbReference type="Gene3D" id="3.30.300.20">
    <property type="match status" value="1"/>
</dbReference>
<keyword evidence="7" id="KW-1185">Reference proteome</keyword>
<dbReference type="SUPFAM" id="SSF54814">
    <property type="entry name" value="Prokaryotic type KH domain (KH-domain type II)"/>
    <property type="match status" value="1"/>
</dbReference>
<proteinExistence type="predicted"/>
<dbReference type="VGNC" id="VGNC:9425">
    <property type="gene designation" value="ERAL1"/>
</dbReference>
<organism evidence="6 7">
    <name type="scientific">Pan troglodytes</name>
    <name type="common">Chimpanzee</name>
    <dbReference type="NCBI Taxonomy" id="9598"/>
    <lineage>
        <taxon>Eukaryota</taxon>
        <taxon>Metazoa</taxon>
        <taxon>Chordata</taxon>
        <taxon>Craniata</taxon>
        <taxon>Vertebrata</taxon>
        <taxon>Euteleostomi</taxon>
        <taxon>Mammalia</taxon>
        <taxon>Eutheria</taxon>
        <taxon>Euarchontoglires</taxon>
        <taxon>Primates</taxon>
        <taxon>Haplorrhini</taxon>
        <taxon>Catarrhini</taxon>
        <taxon>Hominidae</taxon>
        <taxon>Pan</taxon>
    </lineage>
</organism>
<feature type="domain" description="G" evidence="5">
    <location>
        <begin position="115"/>
        <end position="235"/>
    </location>
</feature>
<dbReference type="AlphaFoldDB" id="A0A2I3SI97"/>
<dbReference type="InterPro" id="IPR015946">
    <property type="entry name" value="KH_dom-like_a/b"/>
</dbReference>